<feature type="chain" id="PRO_5044505706" evidence="1">
    <location>
        <begin position="22"/>
        <end position="51"/>
    </location>
</feature>
<name>A0A1Y1VXU4_9FUNG</name>
<sequence>MGKCGAHLALVSVYLTALAGATLKPFSTSFFLDKKKPLVCSASAFHDHHRH</sequence>
<dbReference type="GeneID" id="63805364"/>
<dbReference type="RefSeq" id="XP_040740128.1">
    <property type="nucleotide sequence ID" value="XM_040888716.1"/>
</dbReference>
<proteinExistence type="predicted"/>
<protein>
    <submittedName>
        <fullName evidence="2">Uncharacterized protein</fullName>
    </submittedName>
</protein>
<dbReference type="Proteomes" id="UP000193922">
    <property type="component" value="Unassembled WGS sequence"/>
</dbReference>
<comment type="caution">
    <text evidence="2">The sequence shown here is derived from an EMBL/GenBank/DDBJ whole genome shotgun (WGS) entry which is preliminary data.</text>
</comment>
<accession>A0A1Y1VXU4</accession>
<evidence type="ECO:0000313" key="2">
    <source>
        <dbReference type="EMBL" id="ORX66077.1"/>
    </source>
</evidence>
<evidence type="ECO:0000256" key="1">
    <source>
        <dbReference type="SAM" id="SignalP"/>
    </source>
</evidence>
<evidence type="ECO:0000313" key="3">
    <source>
        <dbReference type="Proteomes" id="UP000193922"/>
    </source>
</evidence>
<keyword evidence="1" id="KW-0732">Signal</keyword>
<gene>
    <name evidence="2" type="ORF">DL89DRAFT_270457</name>
</gene>
<dbReference type="AlphaFoldDB" id="A0A1Y1VXU4"/>
<dbReference type="EMBL" id="MCFD01000018">
    <property type="protein sequence ID" value="ORX66077.1"/>
    <property type="molecule type" value="Genomic_DNA"/>
</dbReference>
<organism evidence="2 3">
    <name type="scientific">Linderina pennispora</name>
    <dbReference type="NCBI Taxonomy" id="61395"/>
    <lineage>
        <taxon>Eukaryota</taxon>
        <taxon>Fungi</taxon>
        <taxon>Fungi incertae sedis</taxon>
        <taxon>Zoopagomycota</taxon>
        <taxon>Kickxellomycotina</taxon>
        <taxon>Kickxellomycetes</taxon>
        <taxon>Kickxellales</taxon>
        <taxon>Kickxellaceae</taxon>
        <taxon>Linderina</taxon>
    </lineage>
</organism>
<keyword evidence="3" id="KW-1185">Reference proteome</keyword>
<feature type="signal peptide" evidence="1">
    <location>
        <begin position="1"/>
        <end position="21"/>
    </location>
</feature>
<reference evidence="2 3" key="1">
    <citation type="submission" date="2016-07" db="EMBL/GenBank/DDBJ databases">
        <title>Pervasive Adenine N6-methylation of Active Genes in Fungi.</title>
        <authorList>
            <consortium name="DOE Joint Genome Institute"/>
            <person name="Mondo S.J."/>
            <person name="Dannebaum R.O."/>
            <person name="Kuo R.C."/>
            <person name="Labutti K."/>
            <person name="Haridas S."/>
            <person name="Kuo A."/>
            <person name="Salamov A."/>
            <person name="Ahrendt S.R."/>
            <person name="Lipzen A."/>
            <person name="Sullivan W."/>
            <person name="Andreopoulos W.B."/>
            <person name="Clum A."/>
            <person name="Lindquist E."/>
            <person name="Daum C."/>
            <person name="Ramamoorthy G.K."/>
            <person name="Gryganskyi A."/>
            <person name="Culley D."/>
            <person name="Magnuson J.K."/>
            <person name="James T.Y."/>
            <person name="O'Malley M.A."/>
            <person name="Stajich J.E."/>
            <person name="Spatafora J.W."/>
            <person name="Visel A."/>
            <person name="Grigoriev I.V."/>
        </authorList>
    </citation>
    <scope>NUCLEOTIDE SEQUENCE [LARGE SCALE GENOMIC DNA]</scope>
    <source>
        <strain evidence="2 3">ATCC 12442</strain>
    </source>
</reference>